<name>A0A518EQ18_9BACT</name>
<protein>
    <submittedName>
        <fullName evidence="1">Uncharacterized protein</fullName>
    </submittedName>
</protein>
<keyword evidence="2" id="KW-1185">Reference proteome</keyword>
<reference evidence="1 2" key="1">
    <citation type="submission" date="2019-02" db="EMBL/GenBank/DDBJ databases">
        <title>Deep-cultivation of Planctomycetes and their phenomic and genomic characterization uncovers novel biology.</title>
        <authorList>
            <person name="Wiegand S."/>
            <person name="Jogler M."/>
            <person name="Boedeker C."/>
            <person name="Pinto D."/>
            <person name="Vollmers J."/>
            <person name="Rivas-Marin E."/>
            <person name="Kohn T."/>
            <person name="Peeters S.H."/>
            <person name="Heuer A."/>
            <person name="Rast P."/>
            <person name="Oberbeckmann S."/>
            <person name="Bunk B."/>
            <person name="Jeske O."/>
            <person name="Meyerdierks A."/>
            <person name="Storesund J.E."/>
            <person name="Kallscheuer N."/>
            <person name="Luecker S."/>
            <person name="Lage O.M."/>
            <person name="Pohl T."/>
            <person name="Merkel B.J."/>
            <person name="Hornburger P."/>
            <person name="Mueller R.-W."/>
            <person name="Bruemmer F."/>
            <person name="Labrenz M."/>
            <person name="Spormann A.M."/>
            <person name="Op den Camp H."/>
            <person name="Overmann J."/>
            <person name="Amann R."/>
            <person name="Jetten M.S.M."/>
            <person name="Mascher T."/>
            <person name="Medema M.H."/>
            <person name="Devos D.P."/>
            <person name="Kaster A.-K."/>
            <person name="Ovreas L."/>
            <person name="Rohde M."/>
            <person name="Galperin M.Y."/>
            <person name="Jogler C."/>
        </authorList>
    </citation>
    <scope>NUCLEOTIDE SEQUENCE [LARGE SCALE GENOMIC DNA]</scope>
    <source>
        <strain evidence="1 2">Poly30</strain>
    </source>
</reference>
<proteinExistence type="predicted"/>
<dbReference type="EMBL" id="CP036434">
    <property type="protein sequence ID" value="QDV06194.1"/>
    <property type="molecule type" value="Genomic_DNA"/>
</dbReference>
<evidence type="ECO:0000313" key="2">
    <source>
        <dbReference type="Proteomes" id="UP000320390"/>
    </source>
</evidence>
<gene>
    <name evidence="1" type="ORF">Poly30_17010</name>
</gene>
<dbReference type="AlphaFoldDB" id="A0A518EQ18"/>
<sequence>MKSFRPRRIPGQSRVSGVSRAIRAVARLVLLVPIWGGALFALGAAAAASPGQVSILPDEIVHDWRPASTLRLGETIGLLGHELGLALDSGHKLQSGADVPGGRLAPLRLKTDLALAVRAKPGLRPVPLRVAAPSDLEPLGGAPPLLGPGAEFLFWVPGDAGGEWAFARLLDVGSDHVRLELVECVPGCEAFERDPLGLEFEKTGALTWIASASHTPEGVPVHPAFAIDRRALGEASWTPMAEVAAPDADGVYRWLGVEGAGGSRLETAAVFEYRVQRKEPTPAPISTHVGATARHLPFQEEATTVAPGSSVHLVSGLTVESGRPAHVEVGRASPGAIVLTPAPGVRFSSVAFAAAKTEAKGEVDAGSWRLPDRADASWLSGKPVALRDGGEVAFLLESGLRGRISVTEIGSERWLFGRELSVDDTGLLPRPPAPPLKTVVEPAADPEVGRLIFSLAAPSRATEVASSDVSFVLEREYPLGSGDWQVLAMTGPGSSVLDVPRAFRSDDGTRLPLLRLRFRHRVSFGPDSIPGDSFGVLSSGSDSRLRDADLQAAIAAIASDSFVERLEARAVIEAIGDDARGALEAVAATSGGSPEGLAAMEILRAFDERSGGGARLAAQLRRHAIESLRSRGFPPESGEVDAWLGELPDGLASARADRRAHALLLLADRAERGAAASRSGGVATGPVGDDCERALAWADAVALVDPDEGVRWLARFLGEIGLTPSIASFESEGPAWLLAPERRSSAERLDFGWGEQPGTAEELRWQLEARPELASLELGFALSRLHASLLRPAWNGPEADGQAGRGDVSHDASAALFDYDAKTAELVLRLVERSRTSSSEEALLKAAEVLIPGERFTLDAWRSVTDRRLASPSAVVSGRERIALGSLDLGDVAAALLELDGHVGVDIVLAEGDWFFGEAGGSDPGGVPRAGAPALELRTDGVRLMAADGARVRLHAGLRIHARNIVLENLIVEQSVGQAITVLDGGHGVVLGGELRGVGTVIHLQSGDLEIYEASVTSADPASPPATSARLILDSRLLARATLFDSGSLFVSGGAEAWLDRCVLDAGPRMLVQSQENGRLFVRESLLRGEGSGLFRVSSGILAGTVIDVPRDPLGRLPQSLQDGGLRVSPRFLHLVQEGQEVPPDMKLQAEPLGR</sequence>
<accession>A0A518EQ18</accession>
<organism evidence="1 2">
    <name type="scientific">Saltatorellus ferox</name>
    <dbReference type="NCBI Taxonomy" id="2528018"/>
    <lineage>
        <taxon>Bacteria</taxon>
        <taxon>Pseudomonadati</taxon>
        <taxon>Planctomycetota</taxon>
        <taxon>Planctomycetia</taxon>
        <taxon>Planctomycetia incertae sedis</taxon>
        <taxon>Saltatorellus</taxon>
    </lineage>
</organism>
<evidence type="ECO:0000313" key="1">
    <source>
        <dbReference type="EMBL" id="QDV06194.1"/>
    </source>
</evidence>
<dbReference type="Proteomes" id="UP000320390">
    <property type="component" value="Chromosome"/>
</dbReference>